<keyword evidence="3" id="KW-1185">Reference proteome</keyword>
<dbReference type="InterPro" id="IPR000182">
    <property type="entry name" value="GNAT_dom"/>
</dbReference>
<dbReference type="Gene3D" id="3.40.630.30">
    <property type="match status" value="1"/>
</dbReference>
<reference evidence="2 3" key="1">
    <citation type="submission" date="2013-09" db="EMBL/GenBank/DDBJ databases">
        <authorList>
            <person name="Zeng Z."/>
            <person name="Chen C."/>
        </authorList>
    </citation>
    <scope>NUCLEOTIDE SEQUENCE [LARGE SCALE GENOMIC DNA]</scope>
    <source>
        <strain evidence="2 3">WB 4.1-42</strain>
    </source>
</reference>
<gene>
    <name evidence="2" type="ORF">Q766_03275</name>
</gene>
<dbReference type="GO" id="GO:0016747">
    <property type="term" value="F:acyltransferase activity, transferring groups other than amino-acyl groups"/>
    <property type="evidence" value="ECO:0007669"/>
    <property type="project" value="InterPro"/>
</dbReference>
<feature type="domain" description="N-acetyltransferase" evidence="1">
    <location>
        <begin position="2"/>
        <end position="163"/>
    </location>
</feature>
<evidence type="ECO:0000313" key="2">
    <source>
        <dbReference type="EMBL" id="KGO95132.1"/>
    </source>
</evidence>
<dbReference type="EMBL" id="JRLY01000001">
    <property type="protein sequence ID" value="KGO95132.1"/>
    <property type="molecule type" value="Genomic_DNA"/>
</dbReference>
<comment type="caution">
    <text evidence="2">The sequence shown here is derived from an EMBL/GenBank/DDBJ whole genome shotgun (WGS) entry which is preliminary data.</text>
</comment>
<name>A0A0A2MR41_9FLAO</name>
<accession>A0A0A2MR41</accession>
<dbReference type="eggNOG" id="COG1670">
    <property type="taxonomic scope" value="Bacteria"/>
</dbReference>
<dbReference type="InterPro" id="IPR016181">
    <property type="entry name" value="Acyl_CoA_acyltransferase"/>
</dbReference>
<protein>
    <recommendedName>
        <fullName evidence="1">N-acetyltransferase domain-containing protein</fullName>
    </recommendedName>
</protein>
<sequence length="169" mass="19404">MLTVRELTLNDIDRVANYWFGADEAYLKSLGVDIAKMPEREQFTAMMQSQLALPYDQKKGYALIWEANGQPIGHSNVNPFTFGTNAYMHLHIWDAADRKKGYGVELIRLSLPYYFNNLKIKTLYCEPYALNPAPNKLLQKAGFTFVKEYVTTPGSITFEQPVKLWQITI</sequence>
<dbReference type="Proteomes" id="UP000030111">
    <property type="component" value="Unassembled WGS sequence"/>
</dbReference>
<evidence type="ECO:0000259" key="1">
    <source>
        <dbReference type="PROSITE" id="PS51186"/>
    </source>
</evidence>
<dbReference type="Pfam" id="PF13302">
    <property type="entry name" value="Acetyltransf_3"/>
    <property type="match status" value="1"/>
</dbReference>
<dbReference type="RefSeq" id="WP_035739043.1">
    <property type="nucleotide sequence ID" value="NZ_JRLY01000001.1"/>
</dbReference>
<dbReference type="PROSITE" id="PS51186">
    <property type="entry name" value="GNAT"/>
    <property type="match status" value="1"/>
</dbReference>
<dbReference type="SUPFAM" id="SSF55729">
    <property type="entry name" value="Acyl-CoA N-acyltransferases (Nat)"/>
    <property type="match status" value="1"/>
</dbReference>
<proteinExistence type="predicted"/>
<dbReference type="AlphaFoldDB" id="A0A0A2MR41"/>
<organism evidence="2 3">
    <name type="scientific">Flavobacterium subsaxonicum WB 4.1-42 = DSM 21790</name>
    <dbReference type="NCBI Taxonomy" id="1121898"/>
    <lineage>
        <taxon>Bacteria</taxon>
        <taxon>Pseudomonadati</taxon>
        <taxon>Bacteroidota</taxon>
        <taxon>Flavobacteriia</taxon>
        <taxon>Flavobacteriales</taxon>
        <taxon>Flavobacteriaceae</taxon>
        <taxon>Flavobacterium</taxon>
    </lineage>
</organism>
<dbReference type="STRING" id="1121898.GCA_000422725_01125"/>
<evidence type="ECO:0000313" key="3">
    <source>
        <dbReference type="Proteomes" id="UP000030111"/>
    </source>
</evidence>